<feature type="region of interest" description="Disordered" evidence="9">
    <location>
        <begin position="29"/>
        <end position="61"/>
    </location>
</feature>
<dbReference type="SMART" id="SM00220">
    <property type="entry name" value="S_TKc"/>
    <property type="match status" value="1"/>
</dbReference>
<comment type="catalytic activity">
    <reaction evidence="7">
        <text>L-threonyl-[protein] + ATP = O-phospho-L-threonyl-[protein] + ADP + H(+)</text>
        <dbReference type="Rhea" id="RHEA:46608"/>
        <dbReference type="Rhea" id="RHEA-COMP:11060"/>
        <dbReference type="Rhea" id="RHEA-COMP:11605"/>
        <dbReference type="ChEBI" id="CHEBI:15378"/>
        <dbReference type="ChEBI" id="CHEBI:30013"/>
        <dbReference type="ChEBI" id="CHEBI:30616"/>
        <dbReference type="ChEBI" id="CHEBI:61977"/>
        <dbReference type="ChEBI" id="CHEBI:456216"/>
        <dbReference type="EC" id="2.7.11.11"/>
    </reaction>
</comment>
<evidence type="ECO:0000256" key="7">
    <source>
        <dbReference type="ARBA" id="ARBA00047292"/>
    </source>
</evidence>
<protein>
    <recommendedName>
        <fullName evidence="1">cAMP-dependent protein kinase</fullName>
        <ecNumber evidence="1">2.7.11.11</ecNumber>
    </recommendedName>
</protein>
<keyword evidence="3" id="KW-0808">Transferase</keyword>
<comment type="caution">
    <text evidence="12">The sequence shown here is derived from an EMBL/GenBank/DDBJ whole genome shotgun (WGS) entry which is preliminary data.</text>
</comment>
<dbReference type="InterPro" id="IPR000719">
    <property type="entry name" value="Prot_kinase_dom"/>
</dbReference>
<evidence type="ECO:0000256" key="1">
    <source>
        <dbReference type="ARBA" id="ARBA00012444"/>
    </source>
</evidence>
<dbReference type="GO" id="GO:0005829">
    <property type="term" value="C:cytosol"/>
    <property type="evidence" value="ECO:0007669"/>
    <property type="project" value="TreeGrafter"/>
</dbReference>
<evidence type="ECO:0000256" key="2">
    <source>
        <dbReference type="ARBA" id="ARBA00022527"/>
    </source>
</evidence>
<evidence type="ECO:0000256" key="9">
    <source>
        <dbReference type="SAM" id="MobiDB-lite"/>
    </source>
</evidence>
<gene>
    <name evidence="12" type="ORF">AX774_g1632</name>
</gene>
<evidence type="ECO:0000256" key="3">
    <source>
        <dbReference type="ARBA" id="ARBA00022679"/>
    </source>
</evidence>
<dbReference type="PANTHER" id="PTHR24353">
    <property type="entry name" value="CYCLIC NUCLEOTIDE-DEPENDENT PROTEIN KINASE"/>
    <property type="match status" value="1"/>
</dbReference>
<dbReference type="AlphaFoldDB" id="A0A1R1PV16"/>
<dbReference type="InterPro" id="IPR011009">
    <property type="entry name" value="Kinase-like_dom_sf"/>
</dbReference>
<keyword evidence="4" id="KW-0547">Nucleotide-binding</keyword>
<dbReference type="CDD" id="cd05580">
    <property type="entry name" value="STKc_PKA_like"/>
    <property type="match status" value="1"/>
</dbReference>
<dbReference type="PROSITE" id="PS50011">
    <property type="entry name" value="PROTEIN_KINASE_DOM"/>
    <property type="match status" value="1"/>
</dbReference>
<evidence type="ECO:0000313" key="12">
    <source>
        <dbReference type="EMBL" id="OMH84825.1"/>
    </source>
</evidence>
<dbReference type="GO" id="GO:0005524">
    <property type="term" value="F:ATP binding"/>
    <property type="evidence" value="ECO:0007669"/>
    <property type="project" value="UniProtKB-KW"/>
</dbReference>
<evidence type="ECO:0000256" key="8">
    <source>
        <dbReference type="ARBA" id="ARBA00047454"/>
    </source>
</evidence>
<dbReference type="InterPro" id="IPR008271">
    <property type="entry name" value="Ser/Thr_kinase_AS"/>
</dbReference>
<keyword evidence="13" id="KW-1185">Reference proteome</keyword>
<dbReference type="SMART" id="SM00133">
    <property type="entry name" value="S_TK_X"/>
    <property type="match status" value="1"/>
</dbReference>
<evidence type="ECO:0000313" key="13">
    <source>
        <dbReference type="Proteomes" id="UP000188320"/>
    </source>
</evidence>
<dbReference type="EMBL" id="LSSK01000142">
    <property type="protein sequence ID" value="OMH84825.1"/>
    <property type="molecule type" value="Genomic_DNA"/>
</dbReference>
<name>A0A1R1PV16_ZANCU</name>
<dbReference type="Pfam" id="PF00069">
    <property type="entry name" value="Pkinase"/>
    <property type="match status" value="1"/>
</dbReference>
<feature type="domain" description="Protein kinase" evidence="10">
    <location>
        <begin position="149"/>
        <end position="418"/>
    </location>
</feature>
<dbReference type="InterPro" id="IPR000961">
    <property type="entry name" value="AGC-kinase_C"/>
</dbReference>
<dbReference type="EC" id="2.7.11.11" evidence="1"/>
<dbReference type="PANTHER" id="PTHR24353:SF153">
    <property type="entry name" value="CAMP-DEPENDENT PROTEIN KINASE CATALYTIC SUBUNIT 1"/>
    <property type="match status" value="1"/>
</dbReference>
<keyword evidence="6" id="KW-0067">ATP-binding</keyword>
<keyword evidence="2" id="KW-0723">Serine/threonine-protein kinase</keyword>
<dbReference type="GO" id="GO:0004691">
    <property type="term" value="F:cAMP-dependent protein kinase activity"/>
    <property type="evidence" value="ECO:0007669"/>
    <property type="project" value="UniProtKB-EC"/>
</dbReference>
<sequence length="475" mass="54299">MGQGISSGTKQSIGVRKSLECAMQNNFNNVRNTEGDTDNAQRKAHSLNPTARSDPCREADADAKTLVEKQEETSPCQPQDSCAARIPLFCCCTDTQTQAYTSGSLPGRGPDGTAEIYDPELLAKERRLKYLHFLREKDRYNVKLKLSDFEFYRTIGAGSFGKVKICKYLKAGDLKPKGRKKSGLGKAYYACKILTKSEVLRSNQVEHVINERNVLQFVECPFIVKIFGTAQDQNNLYMFLEYIVGGELFSYLRKYESFPSPVAKFYAAEVFVAFEYLHSYDLVYRDLKPENILVDRTGHIKITDLGFSKHVPENITWTLCGTPDYLAPEIIANKGYGKAVDWYSLGVLIFEMIAGYTPFYESDHYKMYERILANRIQWPSVFDPDAKDLVRKLVTPDLSKRYGNLSNGPKDISRHKWFREVDWQKLMDREIAPPLVPTQSVNEGDTSNFDEYGETEKAYIGTDQEYEKREEFVDF</sequence>
<dbReference type="PROSITE" id="PS51285">
    <property type="entry name" value="AGC_KINASE_CTER"/>
    <property type="match status" value="1"/>
</dbReference>
<accession>A0A1R1PV16</accession>
<dbReference type="Proteomes" id="UP000188320">
    <property type="component" value="Unassembled WGS sequence"/>
</dbReference>
<proteinExistence type="predicted"/>
<evidence type="ECO:0000256" key="6">
    <source>
        <dbReference type="ARBA" id="ARBA00022840"/>
    </source>
</evidence>
<dbReference type="Gene3D" id="3.30.200.20">
    <property type="entry name" value="Phosphorylase Kinase, domain 1"/>
    <property type="match status" value="1"/>
</dbReference>
<keyword evidence="5 12" id="KW-0418">Kinase</keyword>
<evidence type="ECO:0000256" key="5">
    <source>
        <dbReference type="ARBA" id="ARBA00022777"/>
    </source>
</evidence>
<evidence type="ECO:0000256" key="4">
    <source>
        <dbReference type="ARBA" id="ARBA00022741"/>
    </source>
</evidence>
<dbReference type="PROSITE" id="PS00108">
    <property type="entry name" value="PROTEIN_KINASE_ST"/>
    <property type="match status" value="1"/>
</dbReference>
<dbReference type="GO" id="GO:0005634">
    <property type="term" value="C:nucleus"/>
    <property type="evidence" value="ECO:0007669"/>
    <property type="project" value="TreeGrafter"/>
</dbReference>
<evidence type="ECO:0000259" key="11">
    <source>
        <dbReference type="PROSITE" id="PS51285"/>
    </source>
</evidence>
<dbReference type="FunFam" id="1.10.510.10:FF:000005">
    <property type="entry name" value="cAMP-dependent protein kinase catalytic subunit alpha"/>
    <property type="match status" value="1"/>
</dbReference>
<feature type="domain" description="AGC-kinase C-terminal" evidence="11">
    <location>
        <begin position="419"/>
        <end position="475"/>
    </location>
</feature>
<reference evidence="13" key="1">
    <citation type="submission" date="2017-01" db="EMBL/GenBank/DDBJ databases">
        <authorList>
            <person name="Wang Y."/>
            <person name="White M."/>
            <person name="Kvist S."/>
            <person name="Moncalvo J.-M."/>
        </authorList>
    </citation>
    <scope>NUCLEOTIDE SEQUENCE [LARGE SCALE GENOMIC DNA]</scope>
    <source>
        <strain evidence="13">COL-18-3</strain>
    </source>
</reference>
<dbReference type="Gene3D" id="1.10.510.10">
    <property type="entry name" value="Transferase(Phosphotransferase) domain 1"/>
    <property type="match status" value="1"/>
</dbReference>
<comment type="catalytic activity">
    <reaction evidence="8">
        <text>L-seryl-[protein] + ATP = O-phospho-L-seryl-[protein] + ADP + H(+)</text>
        <dbReference type="Rhea" id="RHEA:17989"/>
        <dbReference type="Rhea" id="RHEA-COMP:9863"/>
        <dbReference type="Rhea" id="RHEA-COMP:11604"/>
        <dbReference type="ChEBI" id="CHEBI:15378"/>
        <dbReference type="ChEBI" id="CHEBI:29999"/>
        <dbReference type="ChEBI" id="CHEBI:30616"/>
        <dbReference type="ChEBI" id="CHEBI:83421"/>
        <dbReference type="ChEBI" id="CHEBI:456216"/>
        <dbReference type="EC" id="2.7.11.11"/>
    </reaction>
</comment>
<dbReference type="OrthoDB" id="63267at2759"/>
<dbReference type="GO" id="GO:0005952">
    <property type="term" value="C:cAMP-dependent protein kinase complex"/>
    <property type="evidence" value="ECO:0007669"/>
    <property type="project" value="TreeGrafter"/>
</dbReference>
<evidence type="ECO:0000259" key="10">
    <source>
        <dbReference type="PROSITE" id="PS50011"/>
    </source>
</evidence>
<organism evidence="12 13">
    <name type="scientific">Zancudomyces culisetae</name>
    <name type="common">Gut fungus</name>
    <name type="synonym">Smittium culisetae</name>
    <dbReference type="NCBI Taxonomy" id="1213189"/>
    <lineage>
        <taxon>Eukaryota</taxon>
        <taxon>Fungi</taxon>
        <taxon>Fungi incertae sedis</taxon>
        <taxon>Zoopagomycota</taxon>
        <taxon>Kickxellomycotina</taxon>
        <taxon>Harpellomycetes</taxon>
        <taxon>Harpellales</taxon>
        <taxon>Legeriomycetaceae</taxon>
        <taxon>Zancudomyces</taxon>
    </lineage>
</organism>
<dbReference type="SUPFAM" id="SSF56112">
    <property type="entry name" value="Protein kinase-like (PK-like)"/>
    <property type="match status" value="1"/>
</dbReference>